<feature type="binding site" evidence="3">
    <location>
        <position position="57"/>
    </location>
    <ligand>
        <name>substrate</name>
    </ligand>
</feature>
<evidence type="ECO:0000256" key="2">
    <source>
        <dbReference type="PIRSR" id="PIRSR613078-1"/>
    </source>
</evidence>
<dbReference type="RefSeq" id="XP_002171955.1">
    <property type="nucleotide sequence ID" value="XM_002171919.2"/>
</dbReference>
<dbReference type="GO" id="GO:0004331">
    <property type="term" value="F:fructose-2,6-bisphosphate 2-phosphatase activity"/>
    <property type="evidence" value="ECO:0000318"/>
    <property type="project" value="GO_Central"/>
</dbReference>
<dbReference type="PROSITE" id="PS00175">
    <property type="entry name" value="PG_MUTASE"/>
    <property type="match status" value="1"/>
</dbReference>
<dbReference type="GO" id="GO:0005829">
    <property type="term" value="C:cytosol"/>
    <property type="evidence" value="ECO:0000318"/>
    <property type="project" value="GO_Central"/>
</dbReference>
<keyword evidence="1" id="KW-0378">Hydrolase</keyword>
<dbReference type="PANTHER" id="PTHR46517:SF1">
    <property type="entry name" value="FRUCTOSE-2,6-BISPHOSPHATASE TIGAR"/>
    <property type="match status" value="1"/>
</dbReference>
<accession>B6JWB1</accession>
<sequence>MRVFLVRHGETDRNKAKILQGSFDAELNADGKQQAELVAKRLAKLDVDQVFCSTMSRCKQTIAPFVKTRPDVPIEYSDLIRERVFGELEGMPVAEAKKLLAENHPDRFGEGYSSLLKRLLKFWDEKIIPLYGQKKCVVVLCHGGVINALRDHFMQEKGFTFEKEKHEKKFITSNTGVTEIELLSKEGGHIHCFGDTSHLDEAANCAPQEQ</sequence>
<organism evidence="4 5">
    <name type="scientific">Schizosaccharomyces japonicus (strain yFS275 / FY16936)</name>
    <name type="common">Fission yeast</name>
    <dbReference type="NCBI Taxonomy" id="402676"/>
    <lineage>
        <taxon>Eukaryota</taxon>
        <taxon>Fungi</taxon>
        <taxon>Dikarya</taxon>
        <taxon>Ascomycota</taxon>
        <taxon>Taphrinomycotina</taxon>
        <taxon>Schizosaccharomycetes</taxon>
        <taxon>Schizosaccharomycetales</taxon>
        <taxon>Schizosaccharomycetaceae</taxon>
        <taxon>Schizosaccharomyces</taxon>
    </lineage>
</organism>
<dbReference type="JaponicusDB" id="SJAG_00685"/>
<dbReference type="CDD" id="cd07067">
    <property type="entry name" value="HP_PGM_like"/>
    <property type="match status" value="1"/>
</dbReference>
<dbReference type="OMA" id="DANNERW"/>
<dbReference type="InterPro" id="IPR051695">
    <property type="entry name" value="Phosphoglycerate_Mutase"/>
</dbReference>
<dbReference type="AlphaFoldDB" id="B6JWB1"/>
<dbReference type="OrthoDB" id="354304at2759"/>
<dbReference type="SUPFAM" id="SSF53254">
    <property type="entry name" value="Phosphoglycerate mutase-like"/>
    <property type="match status" value="1"/>
</dbReference>
<dbReference type="eggNOG" id="KOG0235">
    <property type="taxonomic scope" value="Eukaryota"/>
</dbReference>
<feature type="active site" description="Proton donor/acceptor" evidence="2">
    <location>
        <position position="82"/>
    </location>
</feature>
<dbReference type="HOGENOM" id="CLU_033323_9_2_1"/>
<keyword evidence="5" id="KW-1185">Reference proteome</keyword>
<feature type="binding site" evidence="3">
    <location>
        <begin position="7"/>
        <end position="14"/>
    </location>
    <ligand>
        <name>substrate</name>
    </ligand>
</feature>
<dbReference type="Proteomes" id="UP000001744">
    <property type="component" value="Unassembled WGS sequence"/>
</dbReference>
<evidence type="ECO:0000313" key="4">
    <source>
        <dbReference type="EMBL" id="EEB05662.1"/>
    </source>
</evidence>
<reference evidence="4 5" key="1">
    <citation type="journal article" date="2011" name="Science">
        <title>Comparative functional genomics of the fission yeasts.</title>
        <authorList>
            <person name="Rhind N."/>
            <person name="Chen Z."/>
            <person name="Yassour M."/>
            <person name="Thompson D.A."/>
            <person name="Haas B.J."/>
            <person name="Habib N."/>
            <person name="Wapinski I."/>
            <person name="Roy S."/>
            <person name="Lin M.F."/>
            <person name="Heiman D.I."/>
            <person name="Young S.K."/>
            <person name="Furuya K."/>
            <person name="Guo Y."/>
            <person name="Pidoux A."/>
            <person name="Chen H.M."/>
            <person name="Robbertse B."/>
            <person name="Goldberg J.M."/>
            <person name="Aoki K."/>
            <person name="Bayne E.H."/>
            <person name="Berlin A.M."/>
            <person name="Desjardins C.A."/>
            <person name="Dobbs E."/>
            <person name="Dukaj L."/>
            <person name="Fan L."/>
            <person name="FitzGerald M.G."/>
            <person name="French C."/>
            <person name="Gujja S."/>
            <person name="Hansen K."/>
            <person name="Keifenheim D."/>
            <person name="Levin J.Z."/>
            <person name="Mosher R.A."/>
            <person name="Mueller C.A."/>
            <person name="Pfiffner J."/>
            <person name="Priest M."/>
            <person name="Russ C."/>
            <person name="Smialowska A."/>
            <person name="Swoboda P."/>
            <person name="Sykes S.M."/>
            <person name="Vaughn M."/>
            <person name="Vengrova S."/>
            <person name="Yoder R."/>
            <person name="Zeng Q."/>
            <person name="Allshire R."/>
            <person name="Baulcombe D."/>
            <person name="Birren B.W."/>
            <person name="Brown W."/>
            <person name="Ekwall K."/>
            <person name="Kellis M."/>
            <person name="Leatherwood J."/>
            <person name="Levin H."/>
            <person name="Margalit H."/>
            <person name="Martienssen R."/>
            <person name="Nieduszynski C.A."/>
            <person name="Spatafora J.W."/>
            <person name="Friedman N."/>
            <person name="Dalgaard J.Z."/>
            <person name="Baumann P."/>
            <person name="Niki H."/>
            <person name="Regev A."/>
            <person name="Nusbaum C."/>
        </authorList>
    </citation>
    <scope>NUCLEOTIDE SEQUENCE [LARGE SCALE GENOMIC DNA]</scope>
    <source>
        <strain evidence="5">yFS275 / FY16936</strain>
    </source>
</reference>
<dbReference type="VEuPathDB" id="FungiDB:SJAG_00685"/>
<dbReference type="InterPro" id="IPR001345">
    <property type="entry name" value="PG/BPGM_mutase_AS"/>
</dbReference>
<evidence type="ECO:0000256" key="1">
    <source>
        <dbReference type="ARBA" id="ARBA00022801"/>
    </source>
</evidence>
<dbReference type="Pfam" id="PF00300">
    <property type="entry name" value="His_Phos_1"/>
    <property type="match status" value="1"/>
</dbReference>
<protein>
    <submittedName>
        <fullName evidence="4">Phosphoglycerate mutase family protein</fullName>
    </submittedName>
</protein>
<dbReference type="STRING" id="402676.B6JWB1"/>
<evidence type="ECO:0000313" key="5">
    <source>
        <dbReference type="Proteomes" id="UP000001744"/>
    </source>
</evidence>
<dbReference type="InterPro" id="IPR029033">
    <property type="entry name" value="His_PPase_superfam"/>
</dbReference>
<dbReference type="GO" id="GO:0045820">
    <property type="term" value="P:negative regulation of glycolytic process"/>
    <property type="evidence" value="ECO:0000318"/>
    <property type="project" value="GO_Central"/>
</dbReference>
<dbReference type="PANTHER" id="PTHR46517">
    <property type="entry name" value="FRUCTOSE-2,6-BISPHOSPHATASE TIGAR"/>
    <property type="match status" value="1"/>
</dbReference>
<dbReference type="SMART" id="SM00855">
    <property type="entry name" value="PGAM"/>
    <property type="match status" value="1"/>
</dbReference>
<dbReference type="EMBL" id="KE651166">
    <property type="protein sequence ID" value="EEB05662.1"/>
    <property type="molecule type" value="Genomic_DNA"/>
</dbReference>
<name>B6JWB1_SCHJY</name>
<feature type="active site" description="Tele-phosphohistidine intermediate" evidence="2">
    <location>
        <position position="8"/>
    </location>
</feature>
<dbReference type="GeneID" id="7050721"/>
<gene>
    <name evidence="4" type="ORF">SJAG_00685</name>
</gene>
<dbReference type="Gene3D" id="3.40.50.1240">
    <property type="entry name" value="Phosphoglycerate mutase-like"/>
    <property type="match status" value="1"/>
</dbReference>
<dbReference type="GO" id="GO:0043456">
    <property type="term" value="P:regulation of pentose-phosphate shunt"/>
    <property type="evidence" value="ECO:0000318"/>
    <property type="project" value="GO_Central"/>
</dbReference>
<evidence type="ECO:0000256" key="3">
    <source>
        <dbReference type="PIRSR" id="PIRSR613078-2"/>
    </source>
</evidence>
<proteinExistence type="predicted"/>
<dbReference type="InterPro" id="IPR013078">
    <property type="entry name" value="His_Pase_superF_clade-1"/>
</dbReference>